<gene>
    <name evidence="2" type="ORF">DJ019_19735</name>
</gene>
<evidence type="ECO:0000256" key="1">
    <source>
        <dbReference type="SAM" id="SignalP"/>
    </source>
</evidence>
<proteinExistence type="predicted"/>
<dbReference type="OrthoDB" id="7210528at2"/>
<sequence length="136" mass="14390">MRRAFALAATLSLIAGAATAETWTKYVDGPNGTQWSYDADYTYKDKQTGRLVVMQAISKPSANLGPSGPGKPDGVGSVIAIDCKDKNLITLGGYKPSAPLDIKDTWRSETPKKATGDDNAALMAAVCPHVDHVPVK</sequence>
<feature type="signal peptide" evidence="1">
    <location>
        <begin position="1"/>
        <end position="20"/>
    </location>
</feature>
<dbReference type="RefSeq" id="WP_111278401.1">
    <property type="nucleotide sequence ID" value="NZ_QFYS01000013.1"/>
</dbReference>
<dbReference type="Proteomes" id="UP000249524">
    <property type="component" value="Unassembled WGS sequence"/>
</dbReference>
<evidence type="ECO:0000313" key="2">
    <source>
        <dbReference type="EMBL" id="RAK62111.1"/>
    </source>
</evidence>
<organism evidence="2 3">
    <name type="scientific">Phenylobacterium kunshanense</name>
    <dbReference type="NCBI Taxonomy" id="1445034"/>
    <lineage>
        <taxon>Bacteria</taxon>
        <taxon>Pseudomonadati</taxon>
        <taxon>Pseudomonadota</taxon>
        <taxon>Alphaproteobacteria</taxon>
        <taxon>Caulobacterales</taxon>
        <taxon>Caulobacteraceae</taxon>
        <taxon>Phenylobacterium</taxon>
    </lineage>
</organism>
<keyword evidence="1" id="KW-0732">Signal</keyword>
<keyword evidence="3" id="KW-1185">Reference proteome</keyword>
<accession>A0A328B6T4</accession>
<dbReference type="EMBL" id="QFYS01000013">
    <property type="protein sequence ID" value="RAK62111.1"/>
    <property type="molecule type" value="Genomic_DNA"/>
</dbReference>
<name>A0A328B6T4_9CAUL</name>
<evidence type="ECO:0000313" key="3">
    <source>
        <dbReference type="Proteomes" id="UP000249524"/>
    </source>
</evidence>
<feature type="chain" id="PRO_5016238122" evidence="1">
    <location>
        <begin position="21"/>
        <end position="136"/>
    </location>
</feature>
<comment type="caution">
    <text evidence="2">The sequence shown here is derived from an EMBL/GenBank/DDBJ whole genome shotgun (WGS) entry which is preliminary data.</text>
</comment>
<dbReference type="AlphaFoldDB" id="A0A328B6T4"/>
<protein>
    <submittedName>
        <fullName evidence="2">Uncharacterized protein</fullName>
    </submittedName>
</protein>
<reference evidence="2 3" key="1">
    <citation type="submission" date="2018-05" db="EMBL/GenBank/DDBJ databases">
        <authorList>
            <person name="Lanie J.A."/>
            <person name="Ng W.-L."/>
            <person name="Kazmierczak K.M."/>
            <person name="Andrzejewski T.M."/>
            <person name="Davidsen T.M."/>
            <person name="Wayne K.J."/>
            <person name="Tettelin H."/>
            <person name="Glass J.I."/>
            <person name="Rusch D."/>
            <person name="Podicherti R."/>
            <person name="Tsui H.-C.T."/>
            <person name="Winkler M.E."/>
        </authorList>
    </citation>
    <scope>NUCLEOTIDE SEQUENCE [LARGE SCALE GENOMIC DNA]</scope>
    <source>
        <strain evidence="2 3">BUT-10</strain>
    </source>
</reference>